<feature type="binding site" evidence="8">
    <location>
        <position position="111"/>
    </location>
    <ligand>
        <name>Mg(2+)</name>
        <dbReference type="ChEBI" id="CHEBI:18420"/>
    </ligand>
</feature>
<feature type="domain" description="RNase III" evidence="10">
    <location>
        <begin position="3"/>
        <end position="125"/>
    </location>
</feature>
<dbReference type="GO" id="GO:0019843">
    <property type="term" value="F:rRNA binding"/>
    <property type="evidence" value="ECO:0007669"/>
    <property type="project" value="UniProtKB-KW"/>
</dbReference>
<comment type="function">
    <text evidence="8">Digests double-stranded RNA. Involved in the processing of primary rRNA transcript to yield the immediate precursors to the large and small rRNAs (23S and 16S). Processes some mRNAs, and tRNAs when they are encoded in the rRNA operon. Processes pre-crRNA and tracrRNA of type II CRISPR loci if present in the organism.</text>
</comment>
<evidence type="ECO:0000256" key="4">
    <source>
        <dbReference type="ARBA" id="ARBA00022722"/>
    </source>
</evidence>
<dbReference type="EC" id="3.1.26.3" evidence="8"/>
<dbReference type="GO" id="GO:0006397">
    <property type="term" value="P:mRNA processing"/>
    <property type="evidence" value="ECO:0007669"/>
    <property type="project" value="UniProtKB-UniRule"/>
</dbReference>
<dbReference type="PROSITE" id="PS00517">
    <property type="entry name" value="RNASE_3_1"/>
    <property type="match status" value="1"/>
</dbReference>
<keyword evidence="8" id="KW-0479">Metal-binding</keyword>
<evidence type="ECO:0000256" key="5">
    <source>
        <dbReference type="ARBA" id="ARBA00022759"/>
    </source>
</evidence>
<dbReference type="Proteomes" id="UP000744438">
    <property type="component" value="Unassembled WGS sequence"/>
</dbReference>
<dbReference type="SMART" id="SM00358">
    <property type="entry name" value="DSRM"/>
    <property type="match status" value="1"/>
</dbReference>
<evidence type="ECO:0000259" key="10">
    <source>
        <dbReference type="PROSITE" id="PS50142"/>
    </source>
</evidence>
<feature type="binding site" evidence="8">
    <location>
        <position position="39"/>
    </location>
    <ligand>
        <name>Mg(2+)</name>
        <dbReference type="ChEBI" id="CHEBI:18420"/>
    </ligand>
</feature>
<dbReference type="GO" id="GO:0006364">
    <property type="term" value="P:rRNA processing"/>
    <property type="evidence" value="ECO:0007669"/>
    <property type="project" value="UniProtKB-UniRule"/>
</dbReference>
<keyword evidence="8" id="KW-0698">rRNA processing</keyword>
<gene>
    <name evidence="8 11" type="primary">rnc</name>
    <name evidence="11" type="ORF">ISQ63_01890</name>
</gene>
<accession>A0A937I291</accession>
<dbReference type="InterPro" id="IPR000999">
    <property type="entry name" value="RNase_III_dom"/>
</dbReference>
<keyword evidence="8" id="KW-0963">Cytoplasm</keyword>
<feature type="active site" evidence="8">
    <location>
        <position position="114"/>
    </location>
</feature>
<dbReference type="PANTHER" id="PTHR11207:SF0">
    <property type="entry name" value="RIBONUCLEASE 3"/>
    <property type="match status" value="1"/>
</dbReference>
<keyword evidence="5 8" id="KW-0255">Endonuclease</keyword>
<comment type="cofactor">
    <cofactor evidence="8">
        <name>Mg(2+)</name>
        <dbReference type="ChEBI" id="CHEBI:18420"/>
    </cofactor>
</comment>
<organism evidence="11 12">
    <name type="scientific">SAR86 cluster bacterium</name>
    <dbReference type="NCBI Taxonomy" id="2030880"/>
    <lineage>
        <taxon>Bacteria</taxon>
        <taxon>Pseudomonadati</taxon>
        <taxon>Pseudomonadota</taxon>
        <taxon>Gammaproteobacteria</taxon>
        <taxon>SAR86 cluster</taxon>
    </lineage>
</organism>
<dbReference type="SUPFAM" id="SSF69065">
    <property type="entry name" value="RNase III domain-like"/>
    <property type="match status" value="1"/>
</dbReference>
<evidence type="ECO:0000313" key="11">
    <source>
        <dbReference type="EMBL" id="MBL6811617.1"/>
    </source>
</evidence>
<dbReference type="PROSITE" id="PS50142">
    <property type="entry name" value="RNASE_3_2"/>
    <property type="match status" value="1"/>
</dbReference>
<comment type="subunit">
    <text evidence="8">Homodimer.</text>
</comment>
<dbReference type="Pfam" id="PF00035">
    <property type="entry name" value="dsrm"/>
    <property type="match status" value="1"/>
</dbReference>
<dbReference type="GO" id="GO:0003725">
    <property type="term" value="F:double-stranded RNA binding"/>
    <property type="evidence" value="ECO:0007669"/>
    <property type="project" value="TreeGrafter"/>
</dbReference>
<keyword evidence="6 8" id="KW-0378">Hydrolase</keyword>
<evidence type="ECO:0000256" key="1">
    <source>
        <dbReference type="ARBA" id="ARBA00000109"/>
    </source>
</evidence>
<keyword evidence="8" id="KW-0819">tRNA processing</keyword>
<protein>
    <recommendedName>
        <fullName evidence="8">Ribonuclease 3</fullName>
        <ecNumber evidence="8">3.1.26.3</ecNumber>
    </recommendedName>
    <alternativeName>
        <fullName evidence="8">Ribonuclease III</fullName>
        <shortName evidence="8">RNase III</shortName>
    </alternativeName>
</protein>
<evidence type="ECO:0000313" key="12">
    <source>
        <dbReference type="Proteomes" id="UP000744438"/>
    </source>
</evidence>
<proteinExistence type="inferred from homology"/>
<dbReference type="InterPro" id="IPR014720">
    <property type="entry name" value="dsRBD_dom"/>
</dbReference>
<evidence type="ECO:0000256" key="8">
    <source>
        <dbReference type="HAMAP-Rule" id="MF_00104"/>
    </source>
</evidence>
<evidence type="ECO:0000256" key="6">
    <source>
        <dbReference type="ARBA" id="ARBA00022801"/>
    </source>
</evidence>
<feature type="domain" description="DRBM" evidence="9">
    <location>
        <begin position="151"/>
        <end position="220"/>
    </location>
</feature>
<dbReference type="GO" id="GO:0010468">
    <property type="term" value="P:regulation of gene expression"/>
    <property type="evidence" value="ECO:0007669"/>
    <property type="project" value="TreeGrafter"/>
</dbReference>
<comment type="subcellular location">
    <subcellularLocation>
        <location evidence="8">Cytoplasm</location>
    </subcellularLocation>
</comment>
<dbReference type="PANTHER" id="PTHR11207">
    <property type="entry name" value="RIBONUCLEASE III"/>
    <property type="match status" value="1"/>
</dbReference>
<dbReference type="GO" id="GO:0008033">
    <property type="term" value="P:tRNA processing"/>
    <property type="evidence" value="ECO:0007669"/>
    <property type="project" value="UniProtKB-KW"/>
</dbReference>
<keyword evidence="3 8" id="KW-0507">mRNA processing</keyword>
<comment type="caution">
    <text evidence="11">The sequence shown here is derived from an EMBL/GenBank/DDBJ whole genome shotgun (WGS) entry which is preliminary data.</text>
</comment>
<sequence>MSLTELENSIGYKFKNKKLLDEAITHKSINSDFNNERLEFLGDSVISLVVSEALHFEESSLDEGKLSIYRSRIVSRSSLSKAGLKIKLDKYLHAGSALKNNQNLTETIIGNTLEALIGAIFLDSDFFKAKEITLSILDIDFSKLLLEEQKDSKTLLQEFLQSLDEDLPQYVTTEKKQNGEIYFVSKVSLPIHNVFGEGQGKSKKLAEQEAASKVLIMLNKDGK</sequence>
<dbReference type="GO" id="GO:0004525">
    <property type="term" value="F:ribonuclease III activity"/>
    <property type="evidence" value="ECO:0007669"/>
    <property type="project" value="UniProtKB-UniRule"/>
</dbReference>
<dbReference type="NCBIfam" id="TIGR02191">
    <property type="entry name" value="RNaseIII"/>
    <property type="match status" value="1"/>
</dbReference>
<dbReference type="Pfam" id="PF14622">
    <property type="entry name" value="Ribonucleas_3_3"/>
    <property type="match status" value="1"/>
</dbReference>
<keyword evidence="7 8" id="KW-0694">RNA-binding</keyword>
<dbReference type="InterPro" id="IPR011907">
    <property type="entry name" value="RNase_III"/>
</dbReference>
<dbReference type="CDD" id="cd00593">
    <property type="entry name" value="RIBOc"/>
    <property type="match status" value="1"/>
</dbReference>
<evidence type="ECO:0000256" key="7">
    <source>
        <dbReference type="ARBA" id="ARBA00022884"/>
    </source>
</evidence>
<dbReference type="CDD" id="cd10845">
    <property type="entry name" value="DSRM_RNAse_III_family"/>
    <property type="match status" value="1"/>
</dbReference>
<reference evidence="11" key="1">
    <citation type="submission" date="2020-10" db="EMBL/GenBank/DDBJ databases">
        <title>Microbiome of the Black Sea water column analyzed by genome centric metagenomics.</title>
        <authorList>
            <person name="Cabello-Yeves P.J."/>
            <person name="Callieri C."/>
            <person name="Picazo A."/>
            <person name="Mehrshad M."/>
            <person name="Haro-Moreno J.M."/>
            <person name="Roda-Garcia J."/>
            <person name="Dzembekova N."/>
            <person name="Slabakova V."/>
            <person name="Slabakova N."/>
            <person name="Moncheva S."/>
            <person name="Rodriguez-Valera F."/>
        </authorList>
    </citation>
    <scope>NUCLEOTIDE SEQUENCE</scope>
    <source>
        <strain evidence="11">BS307-5m-G49</strain>
    </source>
</reference>
<dbReference type="Gene3D" id="3.30.160.20">
    <property type="match status" value="1"/>
</dbReference>
<comment type="similarity">
    <text evidence="2">Belongs to the ribonuclease III family.</text>
</comment>
<dbReference type="AlphaFoldDB" id="A0A937I291"/>
<keyword evidence="8" id="KW-0699">rRNA-binding</keyword>
<keyword evidence="8" id="KW-0460">Magnesium</keyword>
<dbReference type="GO" id="GO:0005737">
    <property type="term" value="C:cytoplasm"/>
    <property type="evidence" value="ECO:0007669"/>
    <property type="project" value="UniProtKB-SubCell"/>
</dbReference>
<dbReference type="SMART" id="SM00535">
    <property type="entry name" value="RIBOc"/>
    <property type="match status" value="1"/>
</dbReference>
<evidence type="ECO:0000256" key="2">
    <source>
        <dbReference type="ARBA" id="ARBA00010183"/>
    </source>
</evidence>
<comment type="catalytic activity">
    <reaction evidence="1 8">
        <text>Endonucleolytic cleavage to 5'-phosphomonoester.</text>
        <dbReference type="EC" id="3.1.26.3"/>
    </reaction>
</comment>
<dbReference type="EMBL" id="JADHQC010000006">
    <property type="protein sequence ID" value="MBL6811617.1"/>
    <property type="molecule type" value="Genomic_DNA"/>
</dbReference>
<feature type="binding site" evidence="8">
    <location>
        <position position="114"/>
    </location>
    <ligand>
        <name>Mg(2+)</name>
        <dbReference type="ChEBI" id="CHEBI:18420"/>
    </ligand>
</feature>
<keyword evidence="4 8" id="KW-0540">Nuclease</keyword>
<dbReference type="Gene3D" id="1.10.1520.10">
    <property type="entry name" value="Ribonuclease III domain"/>
    <property type="match status" value="1"/>
</dbReference>
<dbReference type="InterPro" id="IPR036389">
    <property type="entry name" value="RNase_III_sf"/>
</dbReference>
<dbReference type="GO" id="GO:0046872">
    <property type="term" value="F:metal ion binding"/>
    <property type="evidence" value="ECO:0007669"/>
    <property type="project" value="UniProtKB-KW"/>
</dbReference>
<evidence type="ECO:0000259" key="9">
    <source>
        <dbReference type="PROSITE" id="PS50137"/>
    </source>
</evidence>
<dbReference type="SUPFAM" id="SSF54768">
    <property type="entry name" value="dsRNA-binding domain-like"/>
    <property type="match status" value="1"/>
</dbReference>
<dbReference type="PROSITE" id="PS50137">
    <property type="entry name" value="DS_RBD"/>
    <property type="match status" value="1"/>
</dbReference>
<name>A0A937I291_9GAMM</name>
<dbReference type="HAMAP" id="MF_00104">
    <property type="entry name" value="RNase_III"/>
    <property type="match status" value="1"/>
</dbReference>
<feature type="active site" evidence="8">
    <location>
        <position position="43"/>
    </location>
</feature>
<evidence type="ECO:0000256" key="3">
    <source>
        <dbReference type="ARBA" id="ARBA00022664"/>
    </source>
</evidence>